<feature type="transmembrane region" description="Helical" evidence="2">
    <location>
        <begin position="35"/>
        <end position="62"/>
    </location>
</feature>
<organism evidence="3 4">
    <name type="scientific">Ideonella azotifigens</name>
    <dbReference type="NCBI Taxonomy" id="513160"/>
    <lineage>
        <taxon>Bacteria</taxon>
        <taxon>Pseudomonadati</taxon>
        <taxon>Pseudomonadota</taxon>
        <taxon>Betaproteobacteria</taxon>
        <taxon>Burkholderiales</taxon>
        <taxon>Sphaerotilaceae</taxon>
        <taxon>Ideonella</taxon>
    </lineage>
</organism>
<name>A0ABN1KHD3_9BURK</name>
<keyword evidence="2" id="KW-1133">Transmembrane helix</keyword>
<feature type="region of interest" description="Disordered" evidence="1">
    <location>
        <begin position="1"/>
        <end position="26"/>
    </location>
</feature>
<keyword evidence="2" id="KW-0812">Transmembrane</keyword>
<keyword evidence="2" id="KW-0472">Membrane</keyword>
<dbReference type="EMBL" id="BAAAEW010000045">
    <property type="protein sequence ID" value="GAA0766847.1"/>
    <property type="molecule type" value="Genomic_DNA"/>
</dbReference>
<reference evidence="3 4" key="1">
    <citation type="journal article" date="2019" name="Int. J. Syst. Evol. Microbiol.">
        <title>The Global Catalogue of Microorganisms (GCM) 10K type strain sequencing project: providing services to taxonomists for standard genome sequencing and annotation.</title>
        <authorList>
            <consortium name="The Broad Institute Genomics Platform"/>
            <consortium name="The Broad Institute Genome Sequencing Center for Infectious Disease"/>
            <person name="Wu L."/>
            <person name="Ma J."/>
        </authorList>
    </citation>
    <scope>NUCLEOTIDE SEQUENCE [LARGE SCALE GENOMIC DNA]</scope>
    <source>
        <strain evidence="3 4">JCM 15503</strain>
    </source>
</reference>
<proteinExistence type="predicted"/>
<comment type="caution">
    <text evidence="3">The sequence shown here is derived from an EMBL/GenBank/DDBJ whole genome shotgun (WGS) entry which is preliminary data.</text>
</comment>
<evidence type="ECO:0000256" key="2">
    <source>
        <dbReference type="SAM" id="Phobius"/>
    </source>
</evidence>
<keyword evidence="4" id="KW-1185">Reference proteome</keyword>
<gene>
    <name evidence="3" type="ORF">GCM10009107_55230</name>
</gene>
<sequence>MTPHETGGSHASRIHLDPAGSRCASGDGASLEATMIWLILVGLCMLCVLLGVFRLVVIVLTLD</sequence>
<accession>A0ABN1KHD3</accession>
<evidence type="ECO:0000313" key="3">
    <source>
        <dbReference type="EMBL" id="GAA0766847.1"/>
    </source>
</evidence>
<dbReference type="Proteomes" id="UP001500279">
    <property type="component" value="Unassembled WGS sequence"/>
</dbReference>
<evidence type="ECO:0000313" key="4">
    <source>
        <dbReference type="Proteomes" id="UP001500279"/>
    </source>
</evidence>
<protein>
    <submittedName>
        <fullName evidence="3">Uncharacterized protein</fullName>
    </submittedName>
</protein>
<evidence type="ECO:0000256" key="1">
    <source>
        <dbReference type="SAM" id="MobiDB-lite"/>
    </source>
</evidence>